<dbReference type="AlphaFoldDB" id="A0A3L5TR76"/>
<evidence type="ECO:0000313" key="9">
    <source>
        <dbReference type="Proteomes" id="UP000266721"/>
    </source>
</evidence>
<keyword evidence="4" id="KW-0496">Mitochondrion</keyword>
<dbReference type="Proteomes" id="UP000266721">
    <property type="component" value="Unassembled WGS sequence"/>
</dbReference>
<evidence type="ECO:0000313" key="8">
    <source>
        <dbReference type="EMBL" id="OPL21666.1"/>
    </source>
</evidence>
<comment type="function">
    <text evidence="6">Involved in efficient integration of the N-module into mitochondrial respiratory chain complex I.</text>
</comment>
<sequence>MLRSEVLKLYRSMLRVVRRIPDKSQQKELIEWIRHDFTANKHLEDEDAIKMMITKGKQSMRELEHLVHLCVKKLRAN</sequence>
<dbReference type="InterPro" id="IPR008011">
    <property type="entry name" value="Complex1_LYR_dom"/>
</dbReference>
<dbReference type="PANTHER" id="PTHR13675:SF0">
    <property type="entry name" value="LYR MOTIF-CONTAINING PROTEIN 2"/>
    <property type="match status" value="1"/>
</dbReference>
<dbReference type="SMR" id="A0A3L5TR76"/>
<evidence type="ECO:0000256" key="1">
    <source>
        <dbReference type="ARBA" id="ARBA00004173"/>
    </source>
</evidence>
<gene>
    <name evidence="8" type="ORF">AM593_04834</name>
</gene>
<evidence type="ECO:0000256" key="6">
    <source>
        <dbReference type="ARBA" id="ARBA00044735"/>
    </source>
</evidence>
<evidence type="ECO:0000256" key="2">
    <source>
        <dbReference type="ARBA" id="ARBA00009508"/>
    </source>
</evidence>
<dbReference type="EMBL" id="KV589549">
    <property type="protein sequence ID" value="OPL21666.1"/>
    <property type="molecule type" value="Genomic_DNA"/>
</dbReference>
<dbReference type="CDD" id="cd20262">
    <property type="entry name" value="Complex1_LYR_LYRM2"/>
    <property type="match status" value="1"/>
</dbReference>
<keyword evidence="3" id="KW-0809">Transit peptide</keyword>
<comment type="similarity">
    <text evidence="2">Belongs to the complex I LYR family.</text>
</comment>
<feature type="domain" description="Complex 1 LYR protein" evidence="7">
    <location>
        <begin position="5"/>
        <end position="59"/>
    </location>
</feature>
<reference evidence="8 9" key="1">
    <citation type="journal article" date="2016" name="PLoS ONE">
        <title>A First Insight into the Genome of the Filter-Feeder Mussel Mytilus galloprovincialis.</title>
        <authorList>
            <person name="Murgarella M."/>
            <person name="Puiu D."/>
            <person name="Novoa B."/>
            <person name="Figueras A."/>
            <person name="Posada D."/>
            <person name="Canchaya C."/>
        </authorList>
    </citation>
    <scope>NUCLEOTIDE SEQUENCE [LARGE SCALE GENOMIC DNA]</scope>
    <source>
        <tissue evidence="8">Muscle</tissue>
    </source>
</reference>
<evidence type="ECO:0000256" key="4">
    <source>
        <dbReference type="ARBA" id="ARBA00023128"/>
    </source>
</evidence>
<organism evidence="8 9">
    <name type="scientific">Mytilus galloprovincialis</name>
    <name type="common">Mediterranean mussel</name>
    <dbReference type="NCBI Taxonomy" id="29158"/>
    <lineage>
        <taxon>Eukaryota</taxon>
        <taxon>Metazoa</taxon>
        <taxon>Spiralia</taxon>
        <taxon>Lophotrochozoa</taxon>
        <taxon>Mollusca</taxon>
        <taxon>Bivalvia</taxon>
        <taxon>Autobranchia</taxon>
        <taxon>Pteriomorphia</taxon>
        <taxon>Mytilida</taxon>
        <taxon>Mytiloidea</taxon>
        <taxon>Mytilidae</taxon>
        <taxon>Mytilinae</taxon>
        <taxon>Mytilus</taxon>
    </lineage>
</organism>
<dbReference type="InterPro" id="IPR045293">
    <property type="entry name" value="Complex1_LYR_LYRM2"/>
</dbReference>
<comment type="caution">
    <text evidence="8">The sequence shown here is derived from an EMBL/GenBank/DDBJ whole genome shotgun (WGS) entry which is preliminary data.</text>
</comment>
<feature type="non-terminal residue" evidence="8">
    <location>
        <position position="1"/>
    </location>
</feature>
<keyword evidence="9" id="KW-1185">Reference proteome</keyword>
<accession>A0A3L5TR76</accession>
<dbReference type="Pfam" id="PF05347">
    <property type="entry name" value="Complex1_LYR"/>
    <property type="match status" value="1"/>
</dbReference>
<evidence type="ECO:0000256" key="3">
    <source>
        <dbReference type="ARBA" id="ARBA00022946"/>
    </source>
</evidence>
<dbReference type="PANTHER" id="PTHR13675">
    <property type="entry name" value="LYR MOTIF-CONTAINING PROTEIN 2"/>
    <property type="match status" value="1"/>
</dbReference>
<evidence type="ECO:0000259" key="7">
    <source>
        <dbReference type="Pfam" id="PF05347"/>
    </source>
</evidence>
<name>A0A3L5TR76_MYTGA</name>
<evidence type="ECO:0000256" key="5">
    <source>
        <dbReference type="ARBA" id="ARBA00026235"/>
    </source>
</evidence>
<comment type="subcellular location">
    <subcellularLocation>
        <location evidence="1">Mitochondrion</location>
    </subcellularLocation>
</comment>
<proteinExistence type="inferred from homology"/>
<protein>
    <recommendedName>
        <fullName evidence="5">LYR motif-containing protein 2</fullName>
    </recommendedName>
</protein>
<dbReference type="GO" id="GO:0005739">
    <property type="term" value="C:mitochondrion"/>
    <property type="evidence" value="ECO:0007669"/>
    <property type="project" value="UniProtKB-SubCell"/>
</dbReference>